<sequence>MTAFSRTRTTDNAQYHLEPRMFITGSDSCIDDVISRTATVCHITAASATHGGASLANSLAIVSKAANAKRPAPVH</sequence>
<evidence type="ECO:0000313" key="1">
    <source>
        <dbReference type="EMBL" id="GJE96335.1"/>
    </source>
</evidence>
<proteinExistence type="predicted"/>
<gene>
    <name evidence="1" type="ORF">PsYK624_125290</name>
</gene>
<keyword evidence="2" id="KW-1185">Reference proteome</keyword>
<organism evidence="1 2">
    <name type="scientific">Phanerochaete sordida</name>
    <dbReference type="NCBI Taxonomy" id="48140"/>
    <lineage>
        <taxon>Eukaryota</taxon>
        <taxon>Fungi</taxon>
        <taxon>Dikarya</taxon>
        <taxon>Basidiomycota</taxon>
        <taxon>Agaricomycotina</taxon>
        <taxon>Agaricomycetes</taxon>
        <taxon>Polyporales</taxon>
        <taxon>Phanerochaetaceae</taxon>
        <taxon>Phanerochaete</taxon>
    </lineage>
</organism>
<evidence type="ECO:0000313" key="2">
    <source>
        <dbReference type="Proteomes" id="UP000703269"/>
    </source>
</evidence>
<comment type="caution">
    <text evidence="1">The sequence shown here is derived from an EMBL/GenBank/DDBJ whole genome shotgun (WGS) entry which is preliminary data.</text>
</comment>
<reference evidence="1 2" key="1">
    <citation type="submission" date="2021-08" db="EMBL/GenBank/DDBJ databases">
        <title>Draft Genome Sequence of Phanerochaete sordida strain YK-624.</title>
        <authorList>
            <person name="Mori T."/>
            <person name="Dohra H."/>
            <person name="Suzuki T."/>
            <person name="Kawagishi H."/>
            <person name="Hirai H."/>
        </authorList>
    </citation>
    <scope>NUCLEOTIDE SEQUENCE [LARGE SCALE GENOMIC DNA]</scope>
    <source>
        <strain evidence="1 2">YK-624</strain>
    </source>
</reference>
<protein>
    <submittedName>
        <fullName evidence="1">Uncharacterized protein</fullName>
    </submittedName>
</protein>
<dbReference type="AlphaFoldDB" id="A0A9P3GJK0"/>
<dbReference type="EMBL" id="BPQB01000058">
    <property type="protein sequence ID" value="GJE96335.1"/>
    <property type="molecule type" value="Genomic_DNA"/>
</dbReference>
<dbReference type="Proteomes" id="UP000703269">
    <property type="component" value="Unassembled WGS sequence"/>
</dbReference>
<accession>A0A9P3GJK0</accession>
<name>A0A9P3GJK0_9APHY</name>